<dbReference type="EMBL" id="BARV01009342">
    <property type="protein sequence ID" value="GAI15177.1"/>
    <property type="molecule type" value="Genomic_DNA"/>
</dbReference>
<dbReference type="GO" id="GO:0046872">
    <property type="term" value="F:metal ion binding"/>
    <property type="evidence" value="ECO:0007669"/>
    <property type="project" value="UniProtKB-KW"/>
</dbReference>
<dbReference type="Gene3D" id="3.20.20.140">
    <property type="entry name" value="Metal-dependent hydrolases"/>
    <property type="match status" value="1"/>
</dbReference>
<dbReference type="PANTHER" id="PTHR46317:SF1">
    <property type="entry name" value="HYDROLASE, TATD FAMILY"/>
    <property type="match status" value="1"/>
</dbReference>
<keyword evidence="3" id="KW-0378">Hydrolase</keyword>
<proteinExistence type="inferred from homology"/>
<protein>
    <submittedName>
        <fullName evidence="4">Uncharacterized protein</fullName>
    </submittedName>
</protein>
<dbReference type="AlphaFoldDB" id="X1L760"/>
<dbReference type="GO" id="GO:0016788">
    <property type="term" value="F:hydrolase activity, acting on ester bonds"/>
    <property type="evidence" value="ECO:0007669"/>
    <property type="project" value="InterPro"/>
</dbReference>
<feature type="non-terminal residue" evidence="4">
    <location>
        <position position="245"/>
    </location>
</feature>
<reference evidence="4" key="1">
    <citation type="journal article" date="2014" name="Front. Microbiol.">
        <title>High frequency of phylogenetically diverse reductive dehalogenase-homologous genes in deep subseafloor sedimentary metagenomes.</title>
        <authorList>
            <person name="Kawai M."/>
            <person name="Futagami T."/>
            <person name="Toyoda A."/>
            <person name="Takaki Y."/>
            <person name="Nishi S."/>
            <person name="Hori S."/>
            <person name="Arai W."/>
            <person name="Tsubouchi T."/>
            <person name="Morono Y."/>
            <person name="Uchiyama I."/>
            <person name="Ito T."/>
            <person name="Fujiyama A."/>
            <person name="Inagaki F."/>
            <person name="Takami H."/>
        </authorList>
    </citation>
    <scope>NUCLEOTIDE SEQUENCE</scope>
    <source>
        <strain evidence="4">Expedition CK06-06</strain>
    </source>
</reference>
<dbReference type="PIRSF" id="PIRSF005902">
    <property type="entry name" value="DNase_TatD"/>
    <property type="match status" value="1"/>
</dbReference>
<dbReference type="InterPro" id="IPR001130">
    <property type="entry name" value="TatD-like"/>
</dbReference>
<evidence type="ECO:0000256" key="2">
    <source>
        <dbReference type="ARBA" id="ARBA00022723"/>
    </source>
</evidence>
<dbReference type="InterPro" id="IPR032466">
    <property type="entry name" value="Metal_Hydrolase"/>
</dbReference>
<comment type="similarity">
    <text evidence="1">Belongs to the metallo-dependent hydrolases superfamily. TatD-type hydrolase family.</text>
</comment>
<accession>X1L760</accession>
<name>X1L760_9ZZZZ</name>
<dbReference type="CDD" id="cd01310">
    <property type="entry name" value="TatD_DNAse"/>
    <property type="match status" value="1"/>
</dbReference>
<sequence length="245" mass="27529">MTRPLMIDSHCHLETEEFDHDRDSVIKKAQNLGISIITSAIEEKTWSKSLEIAEAHSNVYASLGLEPTQFGICDQALEWIRSNHERIIAIGETGLDHYLVRDHQDRENQKTCFEMMIGLAKEVKVPIQIHSRSAGRSALETLSESDAVDVHLHAFDGKASLARTASRDLGYYFSIPTSVVRSPQKKKLVKAVAIERLLLETDSPVLGPDKGARNEPANLPIVIQEISKILRREEEEIREIALENT</sequence>
<dbReference type="Pfam" id="PF01026">
    <property type="entry name" value="TatD_DNase"/>
    <property type="match status" value="1"/>
</dbReference>
<comment type="caution">
    <text evidence="4">The sequence shown here is derived from an EMBL/GenBank/DDBJ whole genome shotgun (WGS) entry which is preliminary data.</text>
</comment>
<keyword evidence="2" id="KW-0479">Metal-binding</keyword>
<organism evidence="4">
    <name type="scientific">marine sediment metagenome</name>
    <dbReference type="NCBI Taxonomy" id="412755"/>
    <lineage>
        <taxon>unclassified sequences</taxon>
        <taxon>metagenomes</taxon>
        <taxon>ecological metagenomes</taxon>
    </lineage>
</organism>
<gene>
    <name evidence="4" type="ORF">S06H3_18465</name>
</gene>
<evidence type="ECO:0000313" key="4">
    <source>
        <dbReference type="EMBL" id="GAI15177.1"/>
    </source>
</evidence>
<evidence type="ECO:0000256" key="1">
    <source>
        <dbReference type="ARBA" id="ARBA00009275"/>
    </source>
</evidence>
<dbReference type="PANTHER" id="PTHR46317">
    <property type="entry name" value="HYDROLASE OF PHP SUPERFAMILY-RELATED PROTEIN"/>
    <property type="match status" value="1"/>
</dbReference>
<evidence type="ECO:0000256" key="3">
    <source>
        <dbReference type="ARBA" id="ARBA00022801"/>
    </source>
</evidence>
<dbReference type="SUPFAM" id="SSF51556">
    <property type="entry name" value="Metallo-dependent hydrolases"/>
    <property type="match status" value="1"/>
</dbReference>